<name>A0ABZ0QL91_9FIRM</name>
<organism evidence="5 6">
    <name type="scientific">Thermaerobacter composti</name>
    <dbReference type="NCBI Taxonomy" id="554949"/>
    <lineage>
        <taxon>Bacteria</taxon>
        <taxon>Bacillati</taxon>
        <taxon>Bacillota</taxon>
        <taxon>Clostridia</taxon>
        <taxon>Eubacteriales</taxon>
        <taxon>Clostridiales Family XVII. Incertae Sedis</taxon>
        <taxon>Thermaerobacter</taxon>
    </lineage>
</organism>
<dbReference type="NCBIfam" id="NF006426">
    <property type="entry name" value="PRK08674.1-6"/>
    <property type="match status" value="1"/>
</dbReference>
<dbReference type="InterPro" id="IPR001347">
    <property type="entry name" value="SIS_dom"/>
</dbReference>
<dbReference type="Pfam" id="PF10432">
    <property type="entry name" value="bact-PGI_C"/>
    <property type="match status" value="1"/>
</dbReference>
<dbReference type="CDD" id="cd05017">
    <property type="entry name" value="SIS_PGI_PMI_1"/>
    <property type="match status" value="1"/>
</dbReference>
<dbReference type="InterPro" id="IPR046348">
    <property type="entry name" value="SIS_dom_sf"/>
</dbReference>
<accession>A0ABZ0QL91</accession>
<keyword evidence="3" id="KW-0472">Membrane</keyword>
<dbReference type="PROSITE" id="PS51464">
    <property type="entry name" value="SIS"/>
    <property type="match status" value="1"/>
</dbReference>
<proteinExistence type="inferred from homology"/>
<evidence type="ECO:0000256" key="1">
    <source>
        <dbReference type="ARBA" id="ARBA00010523"/>
    </source>
</evidence>
<keyword evidence="3" id="KW-1133">Transmembrane helix</keyword>
<dbReference type="RefSeq" id="WP_318750107.1">
    <property type="nucleotide sequence ID" value="NZ_CP132508.1"/>
</dbReference>
<protein>
    <submittedName>
        <fullName evidence="5">Bifunctional phosphoglucose/phosphomannose isomerase</fullName>
    </submittedName>
</protein>
<keyword evidence="6" id="KW-1185">Reference proteome</keyword>
<evidence type="ECO:0000313" key="5">
    <source>
        <dbReference type="EMBL" id="WPD18256.1"/>
    </source>
</evidence>
<dbReference type="CDD" id="cd05637">
    <property type="entry name" value="SIS_PGI_PMI_2"/>
    <property type="match status" value="1"/>
</dbReference>
<sequence length="356" mass="39376">MRVPLDDVSTLKQLDGSRALETTRAYASQFAEGWALGQRFVPPPLRRPLHEVVVLATGGGSAASVRLLEAYLWDALPVPLTLVQGYRLPAYVDDGSLVIAVSHSGNTEEILTTFRESRRRGAMVVAVTAGGRLKTEAEEAGIPVCVIPGGLMPRIAVGYLFFPLLALLTYWGLIDDRSNEVEETIALVQELAERYALEVPTHRNEAKQIALELEGRIPLIYGSDPLTGAVALRWKNQLAENSKVMAFANVIPHLHHDEAVGWDGPSHLLRQFHVTILRDVEDDLRTTRRQEISAQMLRDRVGVVRVVESQGQSRLARLFSLVCLGDWVSLYAALRQGLDPTPVAIIDLLKDKMIQE</sequence>
<feature type="transmembrane region" description="Helical" evidence="3">
    <location>
        <begin position="156"/>
        <end position="174"/>
    </location>
</feature>
<dbReference type="InterPro" id="IPR035484">
    <property type="entry name" value="SIS_PGI/PMI_1"/>
</dbReference>
<dbReference type="InterPro" id="IPR019490">
    <property type="entry name" value="Glu6P/Mann6P_isomerase_C"/>
</dbReference>
<feature type="domain" description="SIS" evidence="4">
    <location>
        <begin position="41"/>
        <end position="184"/>
    </location>
</feature>
<dbReference type="NCBIfam" id="TIGR02128">
    <property type="entry name" value="G6PI_arch"/>
    <property type="match status" value="1"/>
</dbReference>
<gene>
    <name evidence="5" type="ORF">Q5761_07650</name>
</gene>
<dbReference type="GO" id="GO:0016853">
    <property type="term" value="F:isomerase activity"/>
    <property type="evidence" value="ECO:0007669"/>
    <property type="project" value="UniProtKB-KW"/>
</dbReference>
<keyword evidence="2 5" id="KW-0413">Isomerase</keyword>
<dbReference type="Gene3D" id="3.40.50.10490">
    <property type="entry name" value="Glucose-6-phosphate isomerase like protein, domain 1"/>
    <property type="match status" value="2"/>
</dbReference>
<dbReference type="EMBL" id="CP132508">
    <property type="protein sequence ID" value="WPD18256.1"/>
    <property type="molecule type" value="Genomic_DNA"/>
</dbReference>
<evidence type="ECO:0000259" key="4">
    <source>
        <dbReference type="PROSITE" id="PS51464"/>
    </source>
</evidence>
<reference evidence="5 6" key="1">
    <citation type="submission" date="2023-08" db="EMBL/GenBank/DDBJ databases">
        <title>Genome sequence of Thermaerobacter compostii strain Ins1, a spore-forming filamentous bacterium isolated from a deep geothermal reservoir.</title>
        <authorList>
            <person name="Bregnard D."/>
            <person name="Gonzalez D."/>
            <person name="Junier P."/>
        </authorList>
    </citation>
    <scope>NUCLEOTIDE SEQUENCE [LARGE SCALE GENOMIC DNA]</scope>
    <source>
        <strain evidence="5 6">Ins1</strain>
    </source>
</reference>
<evidence type="ECO:0000256" key="3">
    <source>
        <dbReference type="SAM" id="Phobius"/>
    </source>
</evidence>
<keyword evidence="3" id="KW-0812">Transmembrane</keyword>
<comment type="similarity">
    <text evidence="1">Belongs to the PGI/PMI family.</text>
</comment>
<evidence type="ECO:0000256" key="2">
    <source>
        <dbReference type="ARBA" id="ARBA00023235"/>
    </source>
</evidence>
<dbReference type="Proteomes" id="UP001304683">
    <property type="component" value="Chromosome"/>
</dbReference>
<evidence type="ECO:0000313" key="6">
    <source>
        <dbReference type="Proteomes" id="UP001304683"/>
    </source>
</evidence>
<dbReference type="SUPFAM" id="SSF53697">
    <property type="entry name" value="SIS domain"/>
    <property type="match status" value="1"/>
</dbReference>